<evidence type="ECO:0000256" key="2">
    <source>
        <dbReference type="ARBA" id="ARBA00006772"/>
    </source>
</evidence>
<keyword evidence="5" id="KW-0769">Symport</keyword>
<feature type="transmembrane region" description="Helical" evidence="10">
    <location>
        <begin position="490"/>
        <end position="510"/>
    </location>
</feature>
<keyword evidence="7 10" id="KW-0472">Membrane</keyword>
<proteinExistence type="inferred from homology"/>
<feature type="transmembrane region" description="Helical" evidence="10">
    <location>
        <begin position="427"/>
        <end position="449"/>
    </location>
</feature>
<feature type="transmembrane region" description="Helical" evidence="10">
    <location>
        <begin position="137"/>
        <end position="155"/>
    </location>
</feature>
<feature type="region of interest" description="Disordered" evidence="9">
    <location>
        <begin position="37"/>
        <end position="61"/>
    </location>
</feature>
<evidence type="ECO:0000256" key="9">
    <source>
        <dbReference type="SAM" id="MobiDB-lite"/>
    </source>
</evidence>
<gene>
    <name evidence="11" type="ORF">AB1471_12395</name>
</gene>
<evidence type="ECO:0000256" key="7">
    <source>
        <dbReference type="ARBA" id="ARBA00023136"/>
    </source>
</evidence>
<dbReference type="Proteomes" id="UP001556040">
    <property type="component" value="Unassembled WGS sequence"/>
</dbReference>
<keyword evidence="4 10" id="KW-0812">Transmembrane</keyword>
<comment type="similarity">
    <text evidence="2">Belongs to the SLC13A/DASS transporter (TC 2.A.47) family. NADC subfamily.</text>
</comment>
<evidence type="ECO:0000256" key="1">
    <source>
        <dbReference type="ARBA" id="ARBA00004141"/>
    </source>
</evidence>
<reference evidence="11 12" key="1">
    <citation type="journal article" date="1979" name="Int. J. Syst. Evol. Microbiol.">
        <title>Bacillus globisporus subsp. marinus subsp. nov.</title>
        <authorList>
            <person name="Liu H."/>
        </authorList>
    </citation>
    <scope>NUCLEOTIDE SEQUENCE [LARGE SCALE GENOMIC DNA]</scope>
    <source>
        <strain evidence="11 12">DSM 1297</strain>
    </source>
</reference>
<dbReference type="Pfam" id="PF00939">
    <property type="entry name" value="Na_sulph_symp"/>
    <property type="match status" value="1"/>
</dbReference>
<dbReference type="EMBL" id="JBFMIA010000012">
    <property type="protein sequence ID" value="MEW9502588.1"/>
    <property type="molecule type" value="Genomic_DNA"/>
</dbReference>
<keyword evidence="5" id="KW-0813">Transport</keyword>
<evidence type="ECO:0000256" key="10">
    <source>
        <dbReference type="SAM" id="Phobius"/>
    </source>
</evidence>
<dbReference type="PANTHER" id="PTHR10283">
    <property type="entry name" value="SOLUTE CARRIER FAMILY 13 MEMBER"/>
    <property type="match status" value="1"/>
</dbReference>
<accession>A0ABV3Q635</accession>
<keyword evidence="12" id="KW-1185">Reference proteome</keyword>
<dbReference type="PANTHER" id="PTHR10283:SF82">
    <property type="entry name" value="SOLUTE CARRIER FAMILY 13 MEMBER 2"/>
    <property type="match status" value="1"/>
</dbReference>
<dbReference type="RefSeq" id="WP_367780080.1">
    <property type="nucleotide sequence ID" value="NZ_JBFMIA010000012.1"/>
</dbReference>
<evidence type="ECO:0000313" key="11">
    <source>
        <dbReference type="EMBL" id="MEW9502588.1"/>
    </source>
</evidence>
<dbReference type="CDD" id="cd01115">
    <property type="entry name" value="SLC13_permease"/>
    <property type="match status" value="1"/>
</dbReference>
<comment type="caution">
    <text evidence="11">The sequence shown here is derived from an EMBL/GenBank/DDBJ whole genome shotgun (WGS) entry which is preliminary data.</text>
</comment>
<evidence type="ECO:0000256" key="8">
    <source>
        <dbReference type="ARBA" id="ARBA00031174"/>
    </source>
</evidence>
<feature type="transmembrane region" description="Helical" evidence="10">
    <location>
        <begin position="365"/>
        <end position="381"/>
    </location>
</feature>
<feature type="transmembrane region" description="Helical" evidence="10">
    <location>
        <begin position="522"/>
        <end position="542"/>
    </location>
</feature>
<feature type="transmembrane region" description="Helical" evidence="10">
    <location>
        <begin position="336"/>
        <end position="359"/>
    </location>
</feature>
<organism evidence="11 12">
    <name type="scientific">Jeotgalibacillus marinus</name>
    <dbReference type="NCBI Taxonomy" id="86667"/>
    <lineage>
        <taxon>Bacteria</taxon>
        <taxon>Bacillati</taxon>
        <taxon>Bacillota</taxon>
        <taxon>Bacilli</taxon>
        <taxon>Bacillales</taxon>
        <taxon>Caryophanaceae</taxon>
        <taxon>Jeotgalibacillus</taxon>
    </lineage>
</organism>
<protein>
    <recommendedName>
        <fullName evidence="3">Sodium-dependent dicarboxylate transporter SdcS</fullName>
    </recommendedName>
    <alternativeName>
        <fullName evidence="8">Na(+)/dicarboxylate symporter</fullName>
    </alternativeName>
</protein>
<feature type="transmembrane region" description="Helical" evidence="10">
    <location>
        <begin position="167"/>
        <end position="197"/>
    </location>
</feature>
<feature type="transmembrane region" description="Helical" evidence="10">
    <location>
        <begin position="250"/>
        <end position="273"/>
    </location>
</feature>
<name>A0ABV3Q635_9BACL</name>
<sequence>MTSAKAFWSYMWTLNDQVKGIMIALFSSLNLKPTGSEGTASPLEDRSANSKNEQQQKKPPNYTKSQLVGLIVGPALFILIKLFVSPADMSNDAVTVLASVSWVATWWVTEAVPIPITSLLPILLFPLTGVMETGAVSASYGDPLIFLFVGSFMIALTMEKWNLHKRIALSIIAFIGTNPSMIILGFMISTAFLSMWISNTATTMMMVPICLAVTKHVADSLKNNTVIDTTPGNFPFGTSLMLGTAYSATIGGFGSLVGAPANIILAATVTNLYGVEISFARWMLFGLPMVIILIPLVWLYLVKIAFPMKVKDIPGGRSIVKRDLENLGKMSFEEKVVLTVFSLTGLAWITRGFLLNNFIPTLDDTLIALIGGFILFLIPAKNKKGTILDWDTVLKLPWGILWLFGGGLALAAGIMNSGLDEWIGGQLINFNSVPIFLIIVLIVSLISILTEFTSNTATSTMVYPIVAAAAVSLGTDPIVLMVAACMGATFAFMFPVAAPPNAIVFGTGYVKMGKMAQTGVWLNLLSILFTTIIVYYFVPLVFGGLL</sequence>
<comment type="subcellular location">
    <subcellularLocation>
        <location evidence="1">Membrane</location>
        <topology evidence="1">Multi-pass membrane protein</topology>
    </subcellularLocation>
</comment>
<dbReference type="NCBIfam" id="TIGR00785">
    <property type="entry name" value="dass"/>
    <property type="match status" value="1"/>
</dbReference>
<keyword evidence="6 10" id="KW-1133">Transmembrane helix</keyword>
<evidence type="ECO:0000256" key="5">
    <source>
        <dbReference type="ARBA" id="ARBA00022847"/>
    </source>
</evidence>
<evidence type="ECO:0000256" key="3">
    <source>
        <dbReference type="ARBA" id="ARBA00020150"/>
    </source>
</evidence>
<feature type="transmembrane region" description="Helical" evidence="10">
    <location>
        <begin position="104"/>
        <end position="125"/>
    </location>
</feature>
<evidence type="ECO:0000256" key="4">
    <source>
        <dbReference type="ARBA" id="ARBA00022692"/>
    </source>
</evidence>
<feature type="transmembrane region" description="Helical" evidence="10">
    <location>
        <begin position="67"/>
        <end position="84"/>
    </location>
</feature>
<feature type="transmembrane region" description="Helical" evidence="10">
    <location>
        <begin position="279"/>
        <end position="301"/>
    </location>
</feature>
<dbReference type="InterPro" id="IPR001898">
    <property type="entry name" value="SLC13A/DASS"/>
</dbReference>
<feature type="transmembrane region" description="Helical" evidence="10">
    <location>
        <begin position="461"/>
        <end position="484"/>
    </location>
</feature>
<feature type="transmembrane region" description="Helical" evidence="10">
    <location>
        <begin position="393"/>
        <end position="415"/>
    </location>
</feature>
<evidence type="ECO:0000256" key="6">
    <source>
        <dbReference type="ARBA" id="ARBA00022989"/>
    </source>
</evidence>
<evidence type="ECO:0000313" key="12">
    <source>
        <dbReference type="Proteomes" id="UP001556040"/>
    </source>
</evidence>